<dbReference type="GO" id="GO:0003676">
    <property type="term" value="F:nucleic acid binding"/>
    <property type="evidence" value="ECO:0007669"/>
    <property type="project" value="InterPro"/>
</dbReference>
<dbReference type="Gene3D" id="4.10.60.10">
    <property type="entry name" value="Zinc finger, CCHC-type"/>
    <property type="match status" value="1"/>
</dbReference>
<accession>E2A919</accession>
<dbReference type="AlphaFoldDB" id="E2A919"/>
<proteinExistence type="predicted"/>
<evidence type="ECO:0000313" key="4">
    <source>
        <dbReference type="Proteomes" id="UP000000311"/>
    </source>
</evidence>
<keyword evidence="4" id="KW-1185">Reference proteome</keyword>
<dbReference type="SUPFAM" id="SSF57756">
    <property type="entry name" value="Retrovirus zinc finger-like domains"/>
    <property type="match status" value="1"/>
</dbReference>
<evidence type="ECO:0000313" key="3">
    <source>
        <dbReference type="EMBL" id="EFN70070.1"/>
    </source>
</evidence>
<feature type="non-terminal residue" evidence="3">
    <location>
        <position position="1"/>
    </location>
</feature>
<evidence type="ECO:0000256" key="1">
    <source>
        <dbReference type="PROSITE-ProRule" id="PRU00047"/>
    </source>
</evidence>
<dbReference type="Proteomes" id="UP000000311">
    <property type="component" value="Unassembled WGS sequence"/>
</dbReference>
<dbReference type="PROSITE" id="PS50158">
    <property type="entry name" value="ZF_CCHC"/>
    <property type="match status" value="1"/>
</dbReference>
<dbReference type="InParanoid" id="E2A919"/>
<dbReference type="EMBL" id="GL437709">
    <property type="protein sequence ID" value="EFN70070.1"/>
    <property type="molecule type" value="Genomic_DNA"/>
</dbReference>
<keyword evidence="1" id="KW-0862">Zinc</keyword>
<keyword evidence="1" id="KW-0479">Metal-binding</keyword>
<evidence type="ECO:0000259" key="2">
    <source>
        <dbReference type="PROSITE" id="PS50158"/>
    </source>
</evidence>
<name>E2A919_CAMFO</name>
<protein>
    <recommendedName>
        <fullName evidence="2">CCHC-type domain-containing protein</fullName>
    </recommendedName>
</protein>
<dbReference type="GO" id="GO:0008270">
    <property type="term" value="F:zinc ion binding"/>
    <property type="evidence" value="ECO:0007669"/>
    <property type="project" value="UniProtKB-KW"/>
</dbReference>
<gene>
    <name evidence="3" type="ORF">EAG_00044</name>
</gene>
<keyword evidence="1" id="KW-0863">Zinc-finger</keyword>
<feature type="domain" description="CCHC-type" evidence="2">
    <location>
        <begin position="23"/>
        <end position="37"/>
    </location>
</feature>
<reference evidence="3 4" key="1">
    <citation type="journal article" date="2010" name="Science">
        <title>Genomic comparison of the ants Camponotus floridanus and Harpegnathos saltator.</title>
        <authorList>
            <person name="Bonasio R."/>
            <person name="Zhang G."/>
            <person name="Ye C."/>
            <person name="Mutti N.S."/>
            <person name="Fang X."/>
            <person name="Qin N."/>
            <person name="Donahue G."/>
            <person name="Yang P."/>
            <person name="Li Q."/>
            <person name="Li C."/>
            <person name="Zhang P."/>
            <person name="Huang Z."/>
            <person name="Berger S.L."/>
            <person name="Reinberg D."/>
            <person name="Wang J."/>
            <person name="Liebig J."/>
        </authorList>
    </citation>
    <scope>NUCLEOTIDE SEQUENCE [LARGE SCALE GENOMIC DNA]</scope>
    <source>
        <strain evidence="4">C129</strain>
    </source>
</reference>
<feature type="non-terminal residue" evidence="3">
    <location>
        <position position="48"/>
    </location>
</feature>
<dbReference type="InterPro" id="IPR001878">
    <property type="entry name" value="Znf_CCHC"/>
</dbReference>
<sequence>INRERIYMMWRRYRVKEYLSVTRCFKCHGYGHIAKNCACPDQLCEICG</sequence>
<organism evidence="4">
    <name type="scientific">Camponotus floridanus</name>
    <name type="common">Florida carpenter ant</name>
    <dbReference type="NCBI Taxonomy" id="104421"/>
    <lineage>
        <taxon>Eukaryota</taxon>
        <taxon>Metazoa</taxon>
        <taxon>Ecdysozoa</taxon>
        <taxon>Arthropoda</taxon>
        <taxon>Hexapoda</taxon>
        <taxon>Insecta</taxon>
        <taxon>Pterygota</taxon>
        <taxon>Neoptera</taxon>
        <taxon>Endopterygota</taxon>
        <taxon>Hymenoptera</taxon>
        <taxon>Apocrita</taxon>
        <taxon>Aculeata</taxon>
        <taxon>Formicoidea</taxon>
        <taxon>Formicidae</taxon>
        <taxon>Formicinae</taxon>
        <taxon>Camponotus</taxon>
    </lineage>
</organism>
<dbReference type="InterPro" id="IPR036875">
    <property type="entry name" value="Znf_CCHC_sf"/>
</dbReference>